<proteinExistence type="predicted"/>
<reference evidence="1" key="1">
    <citation type="submission" date="2023-04" db="EMBL/GenBank/DDBJ databases">
        <title>Draft Genome sequencing of Naganishia species isolated from polar environments using Oxford Nanopore Technology.</title>
        <authorList>
            <person name="Leo P."/>
            <person name="Venkateswaran K."/>
        </authorList>
    </citation>
    <scope>NUCLEOTIDE SEQUENCE</scope>
    <source>
        <strain evidence="1">MNA-CCFEE 5262</strain>
    </source>
</reference>
<evidence type="ECO:0000313" key="1">
    <source>
        <dbReference type="EMBL" id="KAJ9110164.1"/>
    </source>
</evidence>
<sequence>MAESSSLSEKELDDVQQKLANRMVKSGEWQRIQDVLSCKAFREWMDRPSQESRKGSVEEMVFNKQERRIKER</sequence>
<name>A0ACC2WG20_9TREE</name>
<protein>
    <submittedName>
        <fullName evidence="1">Uncharacterized protein</fullName>
    </submittedName>
</protein>
<organism evidence="1 2">
    <name type="scientific">Naganishia adeliensis</name>
    <dbReference type="NCBI Taxonomy" id="92952"/>
    <lineage>
        <taxon>Eukaryota</taxon>
        <taxon>Fungi</taxon>
        <taxon>Dikarya</taxon>
        <taxon>Basidiomycota</taxon>
        <taxon>Agaricomycotina</taxon>
        <taxon>Tremellomycetes</taxon>
        <taxon>Filobasidiales</taxon>
        <taxon>Filobasidiaceae</taxon>
        <taxon>Naganishia</taxon>
    </lineage>
</organism>
<evidence type="ECO:0000313" key="2">
    <source>
        <dbReference type="Proteomes" id="UP001230649"/>
    </source>
</evidence>
<keyword evidence="2" id="KW-1185">Reference proteome</keyword>
<dbReference type="Proteomes" id="UP001230649">
    <property type="component" value="Unassembled WGS sequence"/>
</dbReference>
<dbReference type="EMBL" id="JASBWS010000025">
    <property type="protein sequence ID" value="KAJ9110164.1"/>
    <property type="molecule type" value="Genomic_DNA"/>
</dbReference>
<gene>
    <name evidence="1" type="ORF">QFC20_003016</name>
</gene>
<accession>A0ACC2WG20</accession>
<comment type="caution">
    <text evidence="1">The sequence shown here is derived from an EMBL/GenBank/DDBJ whole genome shotgun (WGS) entry which is preliminary data.</text>
</comment>